<dbReference type="Proteomes" id="UP000799766">
    <property type="component" value="Unassembled WGS sequence"/>
</dbReference>
<comment type="similarity">
    <text evidence="7">Belongs to the TFIIE beta subunit family.</text>
</comment>
<evidence type="ECO:0000256" key="5">
    <source>
        <dbReference type="ARBA" id="ARBA00023242"/>
    </source>
</evidence>
<reference evidence="10" key="1">
    <citation type="journal article" date="2020" name="Stud. Mycol.">
        <title>101 Dothideomycetes genomes: a test case for predicting lifestyles and emergence of pathogens.</title>
        <authorList>
            <person name="Haridas S."/>
            <person name="Albert R."/>
            <person name="Binder M."/>
            <person name="Bloem J."/>
            <person name="Labutti K."/>
            <person name="Salamov A."/>
            <person name="Andreopoulos B."/>
            <person name="Baker S."/>
            <person name="Barry K."/>
            <person name="Bills G."/>
            <person name="Bluhm B."/>
            <person name="Cannon C."/>
            <person name="Castanera R."/>
            <person name="Culley D."/>
            <person name="Daum C."/>
            <person name="Ezra D."/>
            <person name="Gonzalez J."/>
            <person name="Henrissat B."/>
            <person name="Kuo A."/>
            <person name="Liang C."/>
            <person name="Lipzen A."/>
            <person name="Lutzoni F."/>
            <person name="Magnuson J."/>
            <person name="Mondo S."/>
            <person name="Nolan M."/>
            <person name="Ohm R."/>
            <person name="Pangilinan J."/>
            <person name="Park H.-J."/>
            <person name="Ramirez L."/>
            <person name="Alfaro M."/>
            <person name="Sun H."/>
            <person name="Tritt A."/>
            <person name="Yoshinaga Y."/>
            <person name="Zwiers L.-H."/>
            <person name="Turgeon B."/>
            <person name="Goodwin S."/>
            <person name="Spatafora J."/>
            <person name="Crous P."/>
            <person name="Grigoriev I."/>
        </authorList>
    </citation>
    <scope>NUCLEOTIDE SEQUENCE</scope>
    <source>
        <strain evidence="10">ATCC 16933</strain>
    </source>
</reference>
<dbReference type="Pfam" id="PF22254">
    <property type="entry name" value="TFA2_E-tether"/>
    <property type="match status" value="1"/>
</dbReference>
<feature type="compositionally biased region" description="Basic residues" evidence="8">
    <location>
        <begin position="224"/>
        <end position="235"/>
    </location>
</feature>
<comment type="subunit">
    <text evidence="7">Tetramer of two alpha and two beta chains.</text>
</comment>
<evidence type="ECO:0000256" key="8">
    <source>
        <dbReference type="SAM" id="MobiDB-lite"/>
    </source>
</evidence>
<dbReference type="PIRSF" id="PIRSF016398">
    <property type="entry name" value="TFIIE-beta"/>
    <property type="match status" value="1"/>
</dbReference>
<dbReference type="PANTHER" id="PTHR12716:SF8">
    <property type="entry name" value="TRANSCRIPTION INITIATION FACTOR IIE SUBUNIT BETA"/>
    <property type="match status" value="1"/>
</dbReference>
<organism evidence="10 11">
    <name type="scientific">Lineolata rhizophorae</name>
    <dbReference type="NCBI Taxonomy" id="578093"/>
    <lineage>
        <taxon>Eukaryota</taxon>
        <taxon>Fungi</taxon>
        <taxon>Dikarya</taxon>
        <taxon>Ascomycota</taxon>
        <taxon>Pezizomycotina</taxon>
        <taxon>Dothideomycetes</taxon>
        <taxon>Dothideomycetes incertae sedis</taxon>
        <taxon>Lineolatales</taxon>
        <taxon>Lineolataceae</taxon>
        <taxon>Lineolata</taxon>
    </lineage>
</organism>
<feature type="region of interest" description="Disordered" evidence="8">
    <location>
        <begin position="207"/>
        <end position="254"/>
    </location>
</feature>
<evidence type="ECO:0000256" key="2">
    <source>
        <dbReference type="ARBA" id="ARBA00023015"/>
    </source>
</evidence>
<keyword evidence="5 7" id="KW-0539">Nucleus</keyword>
<evidence type="ECO:0000313" key="11">
    <source>
        <dbReference type="Proteomes" id="UP000799766"/>
    </source>
</evidence>
<dbReference type="PANTHER" id="PTHR12716">
    <property type="entry name" value="TRANSCRIPTION INITIATION FACTOR IIE, BETA SUBUNIT"/>
    <property type="match status" value="1"/>
</dbReference>
<dbReference type="GO" id="GO:0006367">
    <property type="term" value="P:transcription initiation at RNA polymerase II promoter"/>
    <property type="evidence" value="ECO:0007669"/>
    <property type="project" value="UniProtKB-UniRule"/>
</dbReference>
<feature type="domain" description="TFIIE beta" evidence="9">
    <location>
        <begin position="25"/>
        <end position="111"/>
    </location>
</feature>
<dbReference type="Pfam" id="PF18121">
    <property type="entry name" value="TFA2_Winged_2"/>
    <property type="match status" value="1"/>
</dbReference>
<dbReference type="InterPro" id="IPR016656">
    <property type="entry name" value="TFIIE-bsu"/>
</dbReference>
<dbReference type="InterPro" id="IPR054600">
    <property type="entry name" value="TFA2_E-tether"/>
</dbReference>
<dbReference type="InterPro" id="IPR040501">
    <property type="entry name" value="TFA2_Winged_2"/>
</dbReference>
<keyword evidence="11" id="KW-1185">Reference proteome</keyword>
<evidence type="ECO:0000313" key="10">
    <source>
        <dbReference type="EMBL" id="KAF2460575.1"/>
    </source>
</evidence>
<comment type="function">
    <text evidence="6 7">Recruits TFIIH to the initiation complex and stimulates the RNA polymerase II C-terminal domain kinase and DNA-dependent ATPase activities of TFIIH. Both TFIIH and TFIIE are required for promoter clearance by RNA polymerase.</text>
</comment>
<keyword evidence="2 7" id="KW-0805">Transcription regulation</keyword>
<evidence type="ECO:0000256" key="7">
    <source>
        <dbReference type="PIRNR" id="PIRNR016398"/>
    </source>
</evidence>
<feature type="compositionally biased region" description="Polar residues" evidence="8">
    <location>
        <begin position="24"/>
        <end position="34"/>
    </location>
</feature>
<dbReference type="EMBL" id="MU001673">
    <property type="protein sequence ID" value="KAF2460575.1"/>
    <property type="molecule type" value="Genomic_DNA"/>
</dbReference>
<dbReference type="PROSITE" id="PS51351">
    <property type="entry name" value="TFIIE_BETA_C"/>
    <property type="match status" value="1"/>
</dbReference>
<evidence type="ECO:0000256" key="3">
    <source>
        <dbReference type="ARBA" id="ARBA00023125"/>
    </source>
</evidence>
<sequence>MATPPASALSTMKRKRPFDVPTAPASQPQDANTGQNIMTQVHFAVEYLRKKDKAMSFKDIITYLSIPVDQDRDSVAKTIRRILRTHKRVEYDKDGFNGQGSFRYRPVHPVRNADELKAYLQSRPTAQGIPVRELKEGWPDAIQAIDGMERKGELLVTRMKKDNVPKMVWQNDPTLSQPLDPHFKAMWHTIPLPTNPDELRMKLESAGLKPTSAPNANLLAPKPKEKKKKAPRRGGKQTNTHMLGILRDYSHKRK</sequence>
<dbReference type="InterPro" id="IPR003166">
    <property type="entry name" value="TFIIE_bsu_DNA-bd"/>
</dbReference>
<comment type="subcellular location">
    <subcellularLocation>
        <location evidence="1 7">Nucleus</location>
    </subcellularLocation>
</comment>
<evidence type="ECO:0000256" key="4">
    <source>
        <dbReference type="ARBA" id="ARBA00023163"/>
    </source>
</evidence>
<keyword evidence="3 7" id="KW-0238">DNA-binding</keyword>
<dbReference type="Pfam" id="PF02186">
    <property type="entry name" value="TFIIE_beta"/>
    <property type="match status" value="1"/>
</dbReference>
<dbReference type="AlphaFoldDB" id="A0A6A6P9H0"/>
<dbReference type="OrthoDB" id="5323195at2759"/>
<dbReference type="GO" id="GO:0003677">
    <property type="term" value="F:DNA binding"/>
    <property type="evidence" value="ECO:0007669"/>
    <property type="project" value="UniProtKB-UniRule"/>
</dbReference>
<evidence type="ECO:0000256" key="1">
    <source>
        <dbReference type="ARBA" id="ARBA00004123"/>
    </source>
</evidence>
<name>A0A6A6P9H0_9PEZI</name>
<dbReference type="GO" id="GO:0001097">
    <property type="term" value="F:TFIIH-class transcription factor complex binding"/>
    <property type="evidence" value="ECO:0007669"/>
    <property type="project" value="TreeGrafter"/>
</dbReference>
<protein>
    <recommendedName>
        <fullName evidence="7">Transcription initiation factor IIE subunit beta</fullName>
    </recommendedName>
</protein>
<proteinExistence type="inferred from homology"/>
<dbReference type="GO" id="GO:0005673">
    <property type="term" value="C:transcription factor TFIIE complex"/>
    <property type="evidence" value="ECO:0007669"/>
    <property type="project" value="UniProtKB-UniRule"/>
</dbReference>
<accession>A0A6A6P9H0</accession>
<evidence type="ECO:0000256" key="6">
    <source>
        <dbReference type="ARBA" id="ARBA00025581"/>
    </source>
</evidence>
<feature type="region of interest" description="Disordered" evidence="8">
    <location>
        <begin position="1"/>
        <end position="34"/>
    </location>
</feature>
<evidence type="ECO:0000259" key="9">
    <source>
        <dbReference type="PROSITE" id="PS51351"/>
    </source>
</evidence>
<keyword evidence="4 7" id="KW-0804">Transcription</keyword>
<gene>
    <name evidence="10" type="ORF">BDY21DRAFT_335802</name>
</gene>